<dbReference type="AlphaFoldDB" id="A0A7C4AJG0"/>
<organism evidence="1">
    <name type="scientific">Thermodesulfovibrio aggregans</name>
    <dbReference type="NCBI Taxonomy" id="86166"/>
    <lineage>
        <taxon>Bacteria</taxon>
        <taxon>Pseudomonadati</taxon>
        <taxon>Nitrospirota</taxon>
        <taxon>Thermodesulfovibrionia</taxon>
        <taxon>Thermodesulfovibrionales</taxon>
        <taxon>Thermodesulfovibrionaceae</taxon>
        <taxon>Thermodesulfovibrio</taxon>
    </lineage>
</organism>
<accession>A0A7C4AJG0</accession>
<reference evidence="1" key="1">
    <citation type="journal article" date="2020" name="mSystems">
        <title>Genome- and Community-Level Interaction Insights into Carbon Utilization and Element Cycling Functions of Hydrothermarchaeota in Hydrothermal Sediment.</title>
        <authorList>
            <person name="Zhou Z."/>
            <person name="Liu Y."/>
            <person name="Xu W."/>
            <person name="Pan J."/>
            <person name="Luo Z.H."/>
            <person name="Li M."/>
        </authorList>
    </citation>
    <scope>NUCLEOTIDE SEQUENCE [LARGE SCALE GENOMIC DNA]</scope>
    <source>
        <strain evidence="1">SpSt-788</strain>
    </source>
</reference>
<proteinExistence type="predicted"/>
<dbReference type="EMBL" id="DTHO01000040">
    <property type="protein sequence ID" value="HGG99572.1"/>
    <property type="molecule type" value="Genomic_DNA"/>
</dbReference>
<name>A0A7C4AJG0_9BACT</name>
<sequence>MKLKYIPSISKKEIKQIHDILSDERLIKHLWIEFLLNPESVELFKPYIENLKIKNAFEDALSWYLAFTWLLPKNMVLEELHKKNEITHYKINLKIYKEKKRNFIKGLIYAGLC</sequence>
<protein>
    <submittedName>
        <fullName evidence="1">Uncharacterized protein</fullName>
    </submittedName>
</protein>
<gene>
    <name evidence="1" type="ORF">ENV75_03865</name>
</gene>
<comment type="caution">
    <text evidence="1">The sequence shown here is derived from an EMBL/GenBank/DDBJ whole genome shotgun (WGS) entry which is preliminary data.</text>
</comment>
<evidence type="ECO:0000313" key="1">
    <source>
        <dbReference type="EMBL" id="HGG99572.1"/>
    </source>
</evidence>